<organism evidence="1 2">
    <name type="scientific">Candidatus Shapirobacteria bacterium CG08_land_8_20_14_0_20_39_18</name>
    <dbReference type="NCBI Taxonomy" id="1974883"/>
    <lineage>
        <taxon>Bacteria</taxon>
        <taxon>Candidatus Shapironibacteriota</taxon>
    </lineage>
</organism>
<name>A0A2M6XDE9_9BACT</name>
<reference evidence="2" key="1">
    <citation type="submission" date="2017-09" db="EMBL/GenBank/DDBJ databases">
        <title>Depth-based differentiation of microbial function through sediment-hosted aquifers and enrichment of novel symbionts in the deep terrestrial subsurface.</title>
        <authorList>
            <person name="Probst A.J."/>
            <person name="Ladd B."/>
            <person name="Jarett J.K."/>
            <person name="Geller-Mcgrath D.E."/>
            <person name="Sieber C.M.K."/>
            <person name="Emerson J.B."/>
            <person name="Anantharaman K."/>
            <person name="Thomas B.C."/>
            <person name="Malmstrom R."/>
            <person name="Stieglmeier M."/>
            <person name="Klingl A."/>
            <person name="Woyke T."/>
            <person name="Ryan C.M."/>
            <person name="Banfield J.F."/>
        </authorList>
    </citation>
    <scope>NUCLEOTIDE SEQUENCE [LARGE SCALE GENOMIC DNA]</scope>
</reference>
<dbReference type="EMBL" id="PEYO01000010">
    <property type="protein sequence ID" value="PIU03713.1"/>
    <property type="molecule type" value="Genomic_DNA"/>
</dbReference>
<dbReference type="AlphaFoldDB" id="A0A2M6XDE9"/>
<protein>
    <recommendedName>
        <fullName evidence="3">Antitoxin</fullName>
    </recommendedName>
</protein>
<gene>
    <name evidence="1" type="ORF">COT44_01940</name>
</gene>
<evidence type="ECO:0000313" key="1">
    <source>
        <dbReference type="EMBL" id="PIU03713.1"/>
    </source>
</evidence>
<sequence>MKYFELTKEEEKLLKEIEAGNLVPVKNSQKTKKEIILAAKNTLDKNRNINIRLSERVLSRLKAKAA</sequence>
<comment type="caution">
    <text evidence="1">The sequence shown here is derived from an EMBL/GenBank/DDBJ whole genome shotgun (WGS) entry which is preliminary data.</text>
</comment>
<evidence type="ECO:0008006" key="3">
    <source>
        <dbReference type="Google" id="ProtNLM"/>
    </source>
</evidence>
<proteinExistence type="predicted"/>
<dbReference type="Proteomes" id="UP000228996">
    <property type="component" value="Unassembled WGS sequence"/>
</dbReference>
<accession>A0A2M6XDE9</accession>
<evidence type="ECO:0000313" key="2">
    <source>
        <dbReference type="Proteomes" id="UP000228996"/>
    </source>
</evidence>